<keyword evidence="3" id="KW-1185">Reference proteome</keyword>
<name>A0A244CLV1_PSEDV</name>
<dbReference type="EMBL" id="MWPV01000006">
    <property type="protein sequence ID" value="OUL56565.1"/>
    <property type="molecule type" value="Genomic_DNA"/>
</dbReference>
<protein>
    <submittedName>
        <fullName evidence="2">Uncharacterized protein</fullName>
    </submittedName>
</protein>
<organism evidence="2 3">
    <name type="scientific">Pseudoalteromonas ulvae</name>
    <dbReference type="NCBI Taxonomy" id="107327"/>
    <lineage>
        <taxon>Bacteria</taxon>
        <taxon>Pseudomonadati</taxon>
        <taxon>Pseudomonadota</taxon>
        <taxon>Gammaproteobacteria</taxon>
        <taxon>Alteromonadales</taxon>
        <taxon>Pseudoalteromonadaceae</taxon>
        <taxon>Pseudoalteromonas</taxon>
    </lineage>
</organism>
<evidence type="ECO:0000313" key="3">
    <source>
        <dbReference type="Proteomes" id="UP000194841"/>
    </source>
</evidence>
<evidence type="ECO:0000256" key="1">
    <source>
        <dbReference type="SAM" id="SignalP"/>
    </source>
</evidence>
<reference evidence="2 3" key="1">
    <citation type="submission" date="2017-02" db="EMBL/GenBank/DDBJ databases">
        <title>Pseudoalteromonas ulvae TC14 Genome.</title>
        <authorList>
            <person name="Molmeret M."/>
        </authorList>
    </citation>
    <scope>NUCLEOTIDE SEQUENCE [LARGE SCALE GENOMIC DNA]</scope>
    <source>
        <strain evidence="2">TC14</strain>
    </source>
</reference>
<dbReference type="RefSeq" id="WP_086745531.1">
    <property type="nucleotide sequence ID" value="NZ_MWPV01000006.1"/>
</dbReference>
<feature type="chain" id="PRO_5013100187" evidence="1">
    <location>
        <begin position="22"/>
        <end position="349"/>
    </location>
</feature>
<dbReference type="Proteomes" id="UP000194841">
    <property type="component" value="Unassembled WGS sequence"/>
</dbReference>
<proteinExistence type="predicted"/>
<accession>A0A244CLV1</accession>
<evidence type="ECO:0000313" key="2">
    <source>
        <dbReference type="EMBL" id="OUL56565.1"/>
    </source>
</evidence>
<comment type="caution">
    <text evidence="2">The sequence shown here is derived from an EMBL/GenBank/DDBJ whole genome shotgun (WGS) entry which is preliminary data.</text>
</comment>
<gene>
    <name evidence="2" type="ORF">B1199_18060</name>
</gene>
<dbReference type="AlphaFoldDB" id="A0A244CLV1"/>
<keyword evidence="1" id="KW-0732">Signal</keyword>
<sequence>MKKRFLASLLLLTYFSNDAVANIETGLYCESCSNINAAKTFLRDSGLGPTVECNQSSCFPSPPEIIQVGNGRHVYTLKASRTIIYPHTLEITENNQPLNVASYQELYQTWEEFKQFVFSHNLYVVPSSIPELTSNRSDVMSTGEQCPNTTAAKALTNPNLMDHIFQKAEVELATGLGTPNHRQLSEKLLGSNMVLSNGAMGGVFKGVNVSASISKNDSNQTVSYIAEFSETEVNASVSDRLVFTFDYHGLDANNIPVMNMKLVPGASRIGGKSLSVLSGNFGTAFIDNECLQNSLKRFKHISSGTFESSQVDVNDIPHIPPGQDREVQMCQYYFNQPGVYSMTWYAPCN</sequence>
<feature type="signal peptide" evidence="1">
    <location>
        <begin position="1"/>
        <end position="21"/>
    </location>
</feature>